<comment type="caution">
    <text evidence="1">The sequence shown here is derived from an EMBL/GenBank/DDBJ whole genome shotgun (WGS) entry which is preliminary data.</text>
</comment>
<evidence type="ECO:0000313" key="1">
    <source>
        <dbReference type="EMBL" id="CAB4001797.1"/>
    </source>
</evidence>
<dbReference type="OrthoDB" id="8065733at2759"/>
<sequence length="107" mass="11908">GANKLEGIRADLINCVCQAQSVSLSGKLPGEPVAEQTRPRREVLSNIAKIYDPLGVVSPTSLIGKLLYREICDRKKPWDKELPPDLVAKWVLWQNQSRLLLSSDILS</sequence>
<dbReference type="Proteomes" id="UP001152795">
    <property type="component" value="Unassembled WGS sequence"/>
</dbReference>
<keyword evidence="2" id="KW-1185">Reference proteome</keyword>
<feature type="non-terminal residue" evidence="1">
    <location>
        <position position="1"/>
    </location>
</feature>
<dbReference type="PANTHER" id="PTHR47331">
    <property type="entry name" value="PHD-TYPE DOMAIN-CONTAINING PROTEIN"/>
    <property type="match status" value="1"/>
</dbReference>
<dbReference type="PANTHER" id="PTHR47331:SF5">
    <property type="entry name" value="RIBONUCLEASE H"/>
    <property type="match status" value="1"/>
</dbReference>
<evidence type="ECO:0000313" key="2">
    <source>
        <dbReference type="Proteomes" id="UP001152795"/>
    </source>
</evidence>
<organism evidence="1 2">
    <name type="scientific">Paramuricea clavata</name>
    <name type="common">Red gorgonian</name>
    <name type="synonym">Violescent sea-whip</name>
    <dbReference type="NCBI Taxonomy" id="317549"/>
    <lineage>
        <taxon>Eukaryota</taxon>
        <taxon>Metazoa</taxon>
        <taxon>Cnidaria</taxon>
        <taxon>Anthozoa</taxon>
        <taxon>Octocorallia</taxon>
        <taxon>Malacalcyonacea</taxon>
        <taxon>Plexauridae</taxon>
        <taxon>Paramuricea</taxon>
    </lineage>
</organism>
<dbReference type="AlphaFoldDB" id="A0A6S7HEQ2"/>
<dbReference type="InterPro" id="IPR008042">
    <property type="entry name" value="Retrotrans_Pao"/>
</dbReference>
<reference evidence="1" key="1">
    <citation type="submission" date="2020-04" db="EMBL/GenBank/DDBJ databases">
        <authorList>
            <person name="Alioto T."/>
            <person name="Alioto T."/>
            <person name="Gomez Garrido J."/>
        </authorList>
    </citation>
    <scope>NUCLEOTIDE SEQUENCE</scope>
    <source>
        <strain evidence="1">A484AB</strain>
    </source>
</reference>
<name>A0A6S7HEQ2_PARCT</name>
<gene>
    <name evidence="1" type="ORF">PACLA_8A034828</name>
</gene>
<proteinExistence type="predicted"/>
<accession>A0A6S7HEQ2</accession>
<protein>
    <submittedName>
        <fullName evidence="1">Uncharacterized protein</fullName>
    </submittedName>
</protein>
<dbReference type="EMBL" id="CACRXK020004183">
    <property type="protein sequence ID" value="CAB4001797.1"/>
    <property type="molecule type" value="Genomic_DNA"/>
</dbReference>
<dbReference type="Pfam" id="PF05380">
    <property type="entry name" value="Peptidase_A17"/>
    <property type="match status" value="1"/>
</dbReference>